<dbReference type="Gene3D" id="3.40.50.20">
    <property type="match status" value="1"/>
</dbReference>
<keyword evidence="3" id="KW-1185">Reference proteome</keyword>
<comment type="caution">
    <text evidence="2">The sequence shown here is derived from an EMBL/GenBank/DDBJ whole genome shotgun (WGS) entry which is preliminary data.</text>
</comment>
<feature type="domain" description="PylC N-terminal" evidence="1">
    <location>
        <begin position="3"/>
        <end position="98"/>
    </location>
</feature>
<evidence type="ECO:0000313" key="3">
    <source>
        <dbReference type="Proteomes" id="UP000269923"/>
    </source>
</evidence>
<dbReference type="EMBL" id="RQYC01000002">
    <property type="protein sequence ID" value="RRD91303.1"/>
    <property type="molecule type" value="Genomic_DNA"/>
</dbReference>
<name>A0A3P2ACE1_9NEIS</name>
<dbReference type="InterPro" id="IPR048764">
    <property type="entry name" value="PylC_N"/>
</dbReference>
<proteinExistence type="predicted"/>
<dbReference type="RefSeq" id="WP_124794096.1">
    <property type="nucleotide sequence ID" value="NZ_RQYC01000002.1"/>
</dbReference>
<sequence>MNVLFTCAGRRNYLINYCKEILKDGGIVFASDMGTAPSMVDADISFIVPSIYDKNYLDTIEYIVIENNIQAIISLNDLELPILAKNKTRFEKLNVRVLVSDEAVIDLCFDKMKTHDFLKDLGLKSPKTFTNL</sequence>
<evidence type="ECO:0000313" key="2">
    <source>
        <dbReference type="EMBL" id="RRD91303.1"/>
    </source>
</evidence>
<organism evidence="2 3">
    <name type="scientific">Conchiformibius steedae</name>
    <dbReference type="NCBI Taxonomy" id="153493"/>
    <lineage>
        <taxon>Bacteria</taxon>
        <taxon>Pseudomonadati</taxon>
        <taxon>Pseudomonadota</taxon>
        <taxon>Betaproteobacteria</taxon>
        <taxon>Neisseriales</taxon>
        <taxon>Neisseriaceae</taxon>
        <taxon>Conchiformibius</taxon>
    </lineage>
</organism>
<protein>
    <recommendedName>
        <fullName evidence="1">PylC N-terminal domain-containing protein</fullName>
    </recommendedName>
</protein>
<gene>
    <name evidence="2" type="ORF">EII21_02645</name>
</gene>
<reference evidence="2 3" key="1">
    <citation type="submission" date="2018-11" db="EMBL/GenBank/DDBJ databases">
        <title>Genomes From Bacteria Associated with the Canine Oral Cavity: a Test Case for Automated Genome-Based Taxonomic Assignment.</title>
        <authorList>
            <person name="Coil D.A."/>
            <person name="Jospin G."/>
            <person name="Darling A.E."/>
            <person name="Wallis C."/>
            <person name="Davis I.J."/>
            <person name="Harris S."/>
            <person name="Eisen J.A."/>
            <person name="Holcombe L.J."/>
            <person name="O'Flynn C."/>
        </authorList>
    </citation>
    <scope>NUCLEOTIDE SEQUENCE [LARGE SCALE GENOMIC DNA]</scope>
    <source>
        <strain evidence="2 3">COT-280</strain>
    </source>
</reference>
<evidence type="ECO:0000259" key="1">
    <source>
        <dbReference type="Pfam" id="PF21360"/>
    </source>
</evidence>
<dbReference type="OrthoDB" id="3428978at2"/>
<dbReference type="Pfam" id="PF21360">
    <property type="entry name" value="PylC-like_N"/>
    <property type="match status" value="1"/>
</dbReference>
<dbReference type="AlphaFoldDB" id="A0A3P2ACE1"/>
<dbReference type="Proteomes" id="UP000269923">
    <property type="component" value="Unassembled WGS sequence"/>
</dbReference>
<accession>A0A3P2ACE1</accession>